<evidence type="ECO:0000256" key="1">
    <source>
        <dbReference type="ARBA" id="ARBA00005143"/>
    </source>
</evidence>
<dbReference type="InterPro" id="IPR000891">
    <property type="entry name" value="PYR_CT"/>
</dbReference>
<keyword evidence="7" id="KW-0808">Transferase</keyword>
<organism evidence="7 8">
    <name type="scientific">Agrobacterium deltaense NCPPB 1641</name>
    <dbReference type="NCBI Taxonomy" id="1183425"/>
    <lineage>
        <taxon>Bacteria</taxon>
        <taxon>Pseudomonadati</taxon>
        <taxon>Pseudomonadota</taxon>
        <taxon>Alphaproteobacteria</taxon>
        <taxon>Hyphomicrobiales</taxon>
        <taxon>Rhizobiaceae</taxon>
        <taxon>Rhizobium/Agrobacterium group</taxon>
        <taxon>Agrobacterium</taxon>
    </lineage>
</organism>
<dbReference type="GO" id="GO:0004419">
    <property type="term" value="F:hydroxymethylglutaryl-CoA lyase activity"/>
    <property type="evidence" value="ECO:0007669"/>
    <property type="project" value="UniProtKB-EC"/>
</dbReference>
<evidence type="ECO:0000259" key="6">
    <source>
        <dbReference type="PROSITE" id="PS50991"/>
    </source>
</evidence>
<feature type="domain" description="Pyruvate carboxyltransferase" evidence="6">
    <location>
        <begin position="7"/>
        <end position="274"/>
    </location>
</feature>
<comment type="pathway">
    <text evidence="1">Metabolic intermediate metabolism; (S)-3-hydroxy-3-methylglutaryl-CoA degradation; acetoacetate from (S)-3-hydroxy-3-methylglutaryl-CoA: step 1/1.</text>
</comment>
<dbReference type="PROSITE" id="PS50991">
    <property type="entry name" value="PYR_CT"/>
    <property type="match status" value="1"/>
</dbReference>
<evidence type="ECO:0000313" key="7">
    <source>
        <dbReference type="EMBL" id="CVI60104.1"/>
    </source>
</evidence>
<dbReference type="PANTHER" id="PTHR42738">
    <property type="entry name" value="HYDROXYMETHYLGLUTARYL-COA LYASE"/>
    <property type="match status" value="1"/>
</dbReference>
<dbReference type="Pfam" id="PF00682">
    <property type="entry name" value="HMGL-like"/>
    <property type="match status" value="1"/>
</dbReference>
<dbReference type="EC" id="4.1.3.4" evidence="3"/>
<dbReference type="NCBIfam" id="NF004283">
    <property type="entry name" value="PRK05692.1"/>
    <property type="match status" value="1"/>
</dbReference>
<dbReference type="GO" id="GO:0046872">
    <property type="term" value="F:metal ion binding"/>
    <property type="evidence" value="ECO:0007669"/>
    <property type="project" value="UniProtKB-KW"/>
</dbReference>
<keyword evidence="4" id="KW-0479">Metal-binding</keyword>
<dbReference type="Proteomes" id="UP000192140">
    <property type="component" value="Unassembled WGS sequence"/>
</dbReference>
<keyword evidence="7" id="KW-0012">Acyltransferase</keyword>
<evidence type="ECO:0000256" key="2">
    <source>
        <dbReference type="ARBA" id="ARBA00009405"/>
    </source>
</evidence>
<dbReference type="Gene3D" id="3.20.20.70">
    <property type="entry name" value="Aldolase class I"/>
    <property type="match status" value="1"/>
</dbReference>
<accession>A0A1S7TZS4</accession>
<sequence length="308" mass="32156">MSWPRTVKIVEVGARDGLQNETAQVSTAIKIELIERLAAAGLAAVEAGAFVSPNKVPQMAGSKDVFQGIRRRHDTTYPVLVPNMKGFEAAIEAGVTEIAVFVSASEGFSQHNIGCSRAESLERLRDVASAAAGRNILMRGYVSCIAGCPYDGTVAHDDVAAMAEALIALGCYEISLGDTIGVGTADQIRNLIKRVSARIPREKLAMHFHDTYGQGVANVLASLDEGISVFDSSVAGLGGCPFAPGASGNVATEDVVYLLQGLGIKTGIDLMAVAKTGDWISRHLGRPNAARAGKALLAARQEGDAHGG</sequence>
<evidence type="ECO:0000313" key="8">
    <source>
        <dbReference type="Proteomes" id="UP000192140"/>
    </source>
</evidence>
<dbReference type="GO" id="GO:0006552">
    <property type="term" value="P:L-leucine catabolic process"/>
    <property type="evidence" value="ECO:0007669"/>
    <property type="project" value="TreeGrafter"/>
</dbReference>
<gene>
    <name evidence="7" type="primary">hmgL</name>
    <name evidence="7" type="ORF">AGR7A_Lc120803</name>
</gene>
<dbReference type="InterPro" id="IPR043594">
    <property type="entry name" value="HMGL"/>
</dbReference>
<comment type="similarity">
    <text evidence="2">Belongs to the HMG-CoA lyase family.</text>
</comment>
<protein>
    <recommendedName>
        <fullName evidence="3">hydroxymethylglutaryl-CoA lyase</fullName>
        <ecNumber evidence="3">4.1.3.4</ecNumber>
    </recommendedName>
</protein>
<dbReference type="CDD" id="cd07938">
    <property type="entry name" value="DRE_TIM_HMGL"/>
    <property type="match status" value="1"/>
</dbReference>
<comment type="caution">
    <text evidence="7">The sequence shown here is derived from an EMBL/GenBank/DDBJ whole genome shotgun (WGS) entry which is preliminary data.</text>
</comment>
<reference evidence="7" key="1">
    <citation type="submission" date="2016-01" db="EMBL/GenBank/DDBJ databases">
        <authorList>
            <person name="Regsiter A."/>
            <person name="william w."/>
        </authorList>
    </citation>
    <scope>NUCLEOTIDE SEQUENCE</scope>
    <source>
        <strain evidence="7">NCPPB 1641</strain>
    </source>
</reference>
<dbReference type="FunFam" id="3.20.20.70:FF:000201">
    <property type="entry name" value="Hydroxymethylglutaryl-CoA lyase"/>
    <property type="match status" value="1"/>
</dbReference>
<proteinExistence type="inferred from homology"/>
<dbReference type="GO" id="GO:0046951">
    <property type="term" value="P:ketone body biosynthetic process"/>
    <property type="evidence" value="ECO:0007669"/>
    <property type="project" value="TreeGrafter"/>
</dbReference>
<keyword evidence="8" id="KW-1185">Reference proteome</keyword>
<evidence type="ECO:0000256" key="5">
    <source>
        <dbReference type="ARBA" id="ARBA00023239"/>
    </source>
</evidence>
<dbReference type="EMBL" id="FCNP01000033">
    <property type="protein sequence ID" value="CVI60104.1"/>
    <property type="molecule type" value="Genomic_DNA"/>
</dbReference>
<dbReference type="RefSeq" id="WP_080854435.1">
    <property type="nucleotide sequence ID" value="NZ_LT009776.1"/>
</dbReference>
<dbReference type="AlphaFoldDB" id="A0A1S7TZS4"/>
<evidence type="ECO:0000256" key="4">
    <source>
        <dbReference type="ARBA" id="ARBA00022723"/>
    </source>
</evidence>
<dbReference type="InterPro" id="IPR013785">
    <property type="entry name" value="Aldolase_TIM"/>
</dbReference>
<dbReference type="SUPFAM" id="SSF51569">
    <property type="entry name" value="Aldolase"/>
    <property type="match status" value="1"/>
</dbReference>
<keyword evidence="5 7" id="KW-0456">Lyase</keyword>
<evidence type="ECO:0000256" key="3">
    <source>
        <dbReference type="ARBA" id="ARBA00012910"/>
    </source>
</evidence>
<dbReference type="PANTHER" id="PTHR42738:SF7">
    <property type="entry name" value="HYDROXYMETHYLGLUTARYL-COA LYASE"/>
    <property type="match status" value="1"/>
</dbReference>
<dbReference type="GO" id="GO:0016746">
    <property type="term" value="F:acyltransferase activity"/>
    <property type="evidence" value="ECO:0007669"/>
    <property type="project" value="UniProtKB-KW"/>
</dbReference>
<name>A0A1S7TZS4_9HYPH</name>